<evidence type="ECO:0000313" key="1">
    <source>
        <dbReference type="EMBL" id="GAA3112910.1"/>
    </source>
</evidence>
<dbReference type="Proteomes" id="UP001501637">
    <property type="component" value="Unassembled WGS sequence"/>
</dbReference>
<dbReference type="EMBL" id="BAAAUG010000069">
    <property type="protein sequence ID" value="GAA3112910.1"/>
    <property type="molecule type" value="Genomic_DNA"/>
</dbReference>
<accession>A0ABP6MGM5</accession>
<organism evidence="1 2">
    <name type="scientific">Streptomyces rectiviolaceus</name>
    <dbReference type="NCBI Taxonomy" id="332591"/>
    <lineage>
        <taxon>Bacteria</taxon>
        <taxon>Bacillati</taxon>
        <taxon>Actinomycetota</taxon>
        <taxon>Actinomycetes</taxon>
        <taxon>Kitasatosporales</taxon>
        <taxon>Streptomycetaceae</taxon>
        <taxon>Streptomyces</taxon>
    </lineage>
</organism>
<proteinExistence type="predicted"/>
<keyword evidence="2" id="KW-1185">Reference proteome</keyword>
<gene>
    <name evidence="1" type="ORF">GCM10010449_38960</name>
</gene>
<sequence>MVVCYFQDEPYGRFRNFAQPCHSVFVNLVENGASWRWCCEPQVVVWVMRRCGKYVGDTPYLPVGDGQFPYPATLLDLHSKRLVGW</sequence>
<name>A0ABP6MGM5_9ACTN</name>
<comment type="caution">
    <text evidence="1">The sequence shown here is derived from an EMBL/GenBank/DDBJ whole genome shotgun (WGS) entry which is preliminary data.</text>
</comment>
<reference evidence="2" key="1">
    <citation type="journal article" date="2019" name="Int. J. Syst. Evol. Microbiol.">
        <title>The Global Catalogue of Microorganisms (GCM) 10K type strain sequencing project: providing services to taxonomists for standard genome sequencing and annotation.</title>
        <authorList>
            <consortium name="The Broad Institute Genomics Platform"/>
            <consortium name="The Broad Institute Genome Sequencing Center for Infectious Disease"/>
            <person name="Wu L."/>
            <person name="Ma J."/>
        </authorList>
    </citation>
    <scope>NUCLEOTIDE SEQUENCE [LARGE SCALE GENOMIC DNA]</scope>
    <source>
        <strain evidence="2">JCM 9092</strain>
    </source>
</reference>
<evidence type="ECO:0000313" key="2">
    <source>
        <dbReference type="Proteomes" id="UP001501637"/>
    </source>
</evidence>
<protein>
    <submittedName>
        <fullName evidence="1">Uncharacterized protein</fullName>
    </submittedName>
</protein>